<dbReference type="SUPFAM" id="SSF51230">
    <property type="entry name" value="Single hybrid motif"/>
    <property type="match status" value="1"/>
</dbReference>
<dbReference type="InterPro" id="IPR003016">
    <property type="entry name" value="2-oxoA_DH_lipoyl-BS"/>
</dbReference>
<evidence type="ECO:0000313" key="7">
    <source>
        <dbReference type="EMBL" id="CAA7266503.1"/>
    </source>
</evidence>
<dbReference type="GO" id="GO:0005739">
    <property type="term" value="C:mitochondrion"/>
    <property type="evidence" value="ECO:0007669"/>
    <property type="project" value="UniProtKB-SubCell"/>
</dbReference>
<keyword evidence="5" id="KW-0496">Mitochondrion</keyword>
<dbReference type="PROSITE" id="PS00189">
    <property type="entry name" value="LIPOYL"/>
    <property type="match status" value="1"/>
</dbReference>
<dbReference type="PANTHER" id="PTHR11715:SF3">
    <property type="entry name" value="GLYCINE CLEAVAGE SYSTEM H PROTEIN-RELATED"/>
    <property type="match status" value="1"/>
</dbReference>
<accession>A0A8S0XMX7</accession>
<evidence type="ECO:0000256" key="5">
    <source>
        <dbReference type="RuleBase" id="RU364055"/>
    </source>
</evidence>
<comment type="caution">
    <text evidence="7">The sequence shown here is derived from an EMBL/GenBank/DDBJ whole genome shotgun (WGS) entry which is preliminary data.</text>
</comment>
<dbReference type="CDD" id="cd06848">
    <property type="entry name" value="GCS_H"/>
    <property type="match status" value="1"/>
</dbReference>
<protein>
    <recommendedName>
        <fullName evidence="5">Glycine cleavage system H protein</fullName>
    </recommendedName>
</protein>
<evidence type="ECO:0000259" key="6">
    <source>
        <dbReference type="PROSITE" id="PS50968"/>
    </source>
</evidence>
<dbReference type="InterPro" id="IPR011053">
    <property type="entry name" value="Single_hybrid_motif"/>
</dbReference>
<evidence type="ECO:0000313" key="8">
    <source>
        <dbReference type="Proteomes" id="UP000467700"/>
    </source>
</evidence>
<dbReference type="Proteomes" id="UP000467700">
    <property type="component" value="Unassembled WGS sequence"/>
</dbReference>
<comment type="function">
    <text evidence="5">The H protein shuttles the methylamine group of glycine from the P protein to the T protein.</text>
</comment>
<dbReference type="AlphaFoldDB" id="A0A8S0XMX7"/>
<organism evidence="7 8">
    <name type="scientific">Cyclocybe aegerita</name>
    <name type="common">Black poplar mushroom</name>
    <name type="synonym">Agrocybe aegerita</name>
    <dbReference type="NCBI Taxonomy" id="1973307"/>
    <lineage>
        <taxon>Eukaryota</taxon>
        <taxon>Fungi</taxon>
        <taxon>Dikarya</taxon>
        <taxon>Basidiomycota</taxon>
        <taxon>Agaricomycotina</taxon>
        <taxon>Agaricomycetes</taxon>
        <taxon>Agaricomycetidae</taxon>
        <taxon>Agaricales</taxon>
        <taxon>Agaricineae</taxon>
        <taxon>Bolbitiaceae</taxon>
        <taxon>Cyclocybe</taxon>
    </lineage>
</organism>
<dbReference type="GO" id="GO:0005960">
    <property type="term" value="C:glycine cleavage complex"/>
    <property type="evidence" value="ECO:0007669"/>
    <property type="project" value="UniProtKB-UniRule"/>
</dbReference>
<dbReference type="PROSITE" id="PS50968">
    <property type="entry name" value="BIOTINYL_LIPOYL"/>
    <property type="match status" value="1"/>
</dbReference>
<feature type="domain" description="Lipoyl-binding" evidence="6">
    <location>
        <begin position="60"/>
        <end position="142"/>
    </location>
</feature>
<dbReference type="InterPro" id="IPR000089">
    <property type="entry name" value="Biotin_lipoyl"/>
</dbReference>
<dbReference type="Pfam" id="PF01597">
    <property type="entry name" value="GCV_H"/>
    <property type="match status" value="1"/>
</dbReference>
<feature type="modified residue" description="N6-lipoyllysine" evidence="4">
    <location>
        <position position="101"/>
    </location>
</feature>
<dbReference type="GO" id="GO:0019464">
    <property type="term" value="P:glycine decarboxylation via glycine cleavage system"/>
    <property type="evidence" value="ECO:0007669"/>
    <property type="project" value="UniProtKB-UniRule"/>
</dbReference>
<evidence type="ECO:0000256" key="1">
    <source>
        <dbReference type="ARBA" id="ARBA00009249"/>
    </source>
</evidence>
<comment type="cofactor">
    <cofactor evidence="5">
        <name>(R)-lipoate</name>
        <dbReference type="ChEBI" id="CHEBI:83088"/>
    </cofactor>
    <text evidence="5">Binds 1 lipoyl cofactor covalently.</text>
</comment>
<dbReference type="InterPro" id="IPR017453">
    <property type="entry name" value="GCV_H_sub"/>
</dbReference>
<dbReference type="InterPro" id="IPR002930">
    <property type="entry name" value="GCV_H"/>
</dbReference>
<comment type="similarity">
    <text evidence="1 5">Belongs to the GcvH family.</text>
</comment>
<dbReference type="PANTHER" id="PTHR11715">
    <property type="entry name" value="GLYCINE CLEAVAGE SYSTEM H PROTEIN"/>
    <property type="match status" value="1"/>
</dbReference>
<comment type="subunit">
    <text evidence="5">The glycine cleavage system is composed of four proteins: P, T, L and H.</text>
</comment>
<dbReference type="EMBL" id="CACVBS010000055">
    <property type="protein sequence ID" value="CAA7266503.1"/>
    <property type="molecule type" value="Genomic_DNA"/>
</dbReference>
<evidence type="ECO:0000256" key="3">
    <source>
        <dbReference type="ARBA" id="ARBA00022946"/>
    </source>
</evidence>
<dbReference type="GO" id="GO:0009249">
    <property type="term" value="P:protein lipoylation"/>
    <property type="evidence" value="ECO:0007669"/>
    <property type="project" value="TreeGrafter"/>
</dbReference>
<sequence length="163" mass="17661">MQTGLRTLIRSSRIASSTPRFRAAPTSHVLRAGALQIRSLHIKKYTSEHEVVNFDDETGVGIVGITDHAQSVLGDVVFVELPAVGTTVQQGDQLGAVESVKAASDIYAPVSGIVEEINETLSNEPGLLNKSAEDKGWLCKIKLSDPSEVDKLMTPEEYKATWE</sequence>
<dbReference type="Gene3D" id="2.40.50.100">
    <property type="match status" value="1"/>
</dbReference>
<dbReference type="InterPro" id="IPR033753">
    <property type="entry name" value="GCV_H/Fam206"/>
</dbReference>
<gene>
    <name evidence="7" type="ORF">AAE3_LOCUS8852</name>
</gene>
<reference evidence="7 8" key="1">
    <citation type="submission" date="2020-01" db="EMBL/GenBank/DDBJ databases">
        <authorList>
            <person name="Gupta K D."/>
        </authorList>
    </citation>
    <scope>NUCLEOTIDE SEQUENCE [LARGE SCALE GENOMIC DNA]</scope>
</reference>
<dbReference type="HAMAP" id="MF_00272">
    <property type="entry name" value="GcvH"/>
    <property type="match status" value="1"/>
</dbReference>
<dbReference type="OrthoDB" id="10264154at2759"/>
<name>A0A8S0XMX7_CYCAE</name>
<evidence type="ECO:0000256" key="4">
    <source>
        <dbReference type="PIRSR" id="PIRSR617453-50"/>
    </source>
</evidence>
<keyword evidence="3 5" id="KW-0809">Transit peptide</keyword>
<evidence type="ECO:0000256" key="2">
    <source>
        <dbReference type="ARBA" id="ARBA00022823"/>
    </source>
</evidence>
<dbReference type="NCBIfam" id="TIGR00527">
    <property type="entry name" value="gcvH"/>
    <property type="match status" value="1"/>
</dbReference>
<keyword evidence="2 4" id="KW-0450">Lipoyl</keyword>
<proteinExistence type="inferred from homology"/>
<keyword evidence="8" id="KW-1185">Reference proteome</keyword>
<comment type="subcellular location">
    <subcellularLocation>
        <location evidence="5">Mitochondrion</location>
    </subcellularLocation>
</comment>
<dbReference type="NCBIfam" id="NF002270">
    <property type="entry name" value="PRK01202.1"/>
    <property type="match status" value="1"/>
</dbReference>